<feature type="transmembrane region" description="Helical" evidence="6">
    <location>
        <begin position="23"/>
        <end position="45"/>
    </location>
</feature>
<feature type="domain" description="GtrA/DPMS transmembrane" evidence="7">
    <location>
        <begin position="25"/>
        <end position="149"/>
    </location>
</feature>
<dbReference type="GO" id="GO:0005886">
    <property type="term" value="C:plasma membrane"/>
    <property type="evidence" value="ECO:0007669"/>
    <property type="project" value="TreeGrafter"/>
</dbReference>
<dbReference type="OrthoDB" id="9807815at2"/>
<evidence type="ECO:0000313" key="8">
    <source>
        <dbReference type="EMBL" id="ADL54245.1"/>
    </source>
</evidence>
<evidence type="ECO:0000256" key="2">
    <source>
        <dbReference type="ARBA" id="ARBA00009399"/>
    </source>
</evidence>
<dbReference type="EMBL" id="CP002159">
    <property type="protein sequence ID" value="ADL54245.1"/>
    <property type="molecule type" value="Genomic_DNA"/>
</dbReference>
<dbReference type="PANTHER" id="PTHR38459:SF1">
    <property type="entry name" value="PROPHAGE BACTOPRENOL-LINKED GLUCOSE TRANSLOCASE HOMOLOG"/>
    <property type="match status" value="1"/>
</dbReference>
<keyword evidence="5 6" id="KW-0472">Membrane</keyword>
<dbReference type="AlphaFoldDB" id="D9SIW9"/>
<keyword evidence="9" id="KW-1185">Reference proteome</keyword>
<evidence type="ECO:0000256" key="1">
    <source>
        <dbReference type="ARBA" id="ARBA00004141"/>
    </source>
</evidence>
<name>D9SIW9_GALCS</name>
<dbReference type="KEGG" id="gca:Galf_0200"/>
<comment type="subcellular location">
    <subcellularLocation>
        <location evidence="1">Membrane</location>
        <topology evidence="1">Multi-pass membrane protein</topology>
    </subcellularLocation>
</comment>
<dbReference type="Proteomes" id="UP000001235">
    <property type="component" value="Chromosome"/>
</dbReference>
<evidence type="ECO:0000313" key="9">
    <source>
        <dbReference type="Proteomes" id="UP000001235"/>
    </source>
</evidence>
<proteinExistence type="inferred from homology"/>
<accession>D9SIW9</accession>
<dbReference type="InterPro" id="IPR007267">
    <property type="entry name" value="GtrA_DPMS_TM"/>
</dbReference>
<keyword evidence="4 6" id="KW-1133">Transmembrane helix</keyword>
<dbReference type="Pfam" id="PF04138">
    <property type="entry name" value="GtrA_DPMS_TM"/>
    <property type="match status" value="1"/>
</dbReference>
<evidence type="ECO:0000256" key="5">
    <source>
        <dbReference type="ARBA" id="ARBA00023136"/>
    </source>
</evidence>
<dbReference type="PANTHER" id="PTHR38459">
    <property type="entry name" value="PROPHAGE BACTOPRENOL-LINKED GLUCOSE TRANSLOCASE HOMOLOG"/>
    <property type="match status" value="1"/>
</dbReference>
<evidence type="ECO:0000256" key="3">
    <source>
        <dbReference type="ARBA" id="ARBA00022692"/>
    </source>
</evidence>
<reference evidence="8 9" key="1">
    <citation type="submission" date="2010-08" db="EMBL/GenBank/DDBJ databases">
        <title>Complete sequence of Gallionella capsiferriformans ES-2.</title>
        <authorList>
            <consortium name="US DOE Joint Genome Institute"/>
            <person name="Lucas S."/>
            <person name="Copeland A."/>
            <person name="Lapidus A."/>
            <person name="Cheng J.-F."/>
            <person name="Bruce D."/>
            <person name="Goodwin L."/>
            <person name="Pitluck S."/>
            <person name="Chertkov O."/>
            <person name="Davenport K.W."/>
            <person name="Detter J.C."/>
            <person name="Han C."/>
            <person name="Tapia R."/>
            <person name="Land M."/>
            <person name="Hauser L."/>
            <person name="Chang Y.-J."/>
            <person name="Jeffries C."/>
            <person name="Kyrpides N."/>
            <person name="Ivanova N."/>
            <person name="Mikhailova N."/>
            <person name="Shelobolina E.S."/>
            <person name="Picardal F."/>
            <person name="Roden E."/>
            <person name="Emerson D."/>
            <person name="Woyke T."/>
        </authorList>
    </citation>
    <scope>NUCLEOTIDE SEQUENCE [LARGE SCALE GENOMIC DNA]</scope>
    <source>
        <strain evidence="8 9">ES-2</strain>
    </source>
</reference>
<dbReference type="InterPro" id="IPR051401">
    <property type="entry name" value="GtrA_CellWall_Glycosyl"/>
</dbReference>
<sequence>MKSALNLSISIPSLLRRIFSRRFLKFGTVGASGTVVNIGVLYLAQEHLFNTVQHVELKLNLSLAVAILLATLNNFFWNRLWTWSDRTQQHHRSWLSQFGQYTLACWLSIALQVLFTNLLAPHFYYQFANLIAIASTSVLNFVLNDIWTFGRVKLLPARAPAKSVDEAH</sequence>
<gene>
    <name evidence="8" type="ordered locus">Galf_0200</name>
</gene>
<protein>
    <submittedName>
        <fullName evidence="8">GtrA family protein</fullName>
    </submittedName>
</protein>
<dbReference type="HOGENOM" id="CLU_083873_6_0_4"/>
<comment type="similarity">
    <text evidence="2">Belongs to the GtrA family.</text>
</comment>
<evidence type="ECO:0000256" key="4">
    <source>
        <dbReference type="ARBA" id="ARBA00022989"/>
    </source>
</evidence>
<organism evidence="8 9">
    <name type="scientific">Gallionella capsiferriformans (strain ES-2)</name>
    <name type="common">Gallionella ferruginea capsiferriformans (strain ES-2)</name>
    <dbReference type="NCBI Taxonomy" id="395494"/>
    <lineage>
        <taxon>Bacteria</taxon>
        <taxon>Pseudomonadati</taxon>
        <taxon>Pseudomonadota</taxon>
        <taxon>Betaproteobacteria</taxon>
        <taxon>Nitrosomonadales</taxon>
        <taxon>Gallionellaceae</taxon>
        <taxon>Gallionella</taxon>
    </lineage>
</organism>
<evidence type="ECO:0000256" key="6">
    <source>
        <dbReference type="SAM" id="Phobius"/>
    </source>
</evidence>
<dbReference type="RefSeq" id="WP_013292188.1">
    <property type="nucleotide sequence ID" value="NC_014394.1"/>
</dbReference>
<dbReference type="GO" id="GO:0000271">
    <property type="term" value="P:polysaccharide biosynthetic process"/>
    <property type="evidence" value="ECO:0007669"/>
    <property type="project" value="InterPro"/>
</dbReference>
<feature type="transmembrane region" description="Helical" evidence="6">
    <location>
        <begin position="123"/>
        <end position="143"/>
    </location>
</feature>
<keyword evidence="3 6" id="KW-0812">Transmembrane</keyword>
<dbReference type="STRING" id="395494.Galf_0200"/>
<evidence type="ECO:0000259" key="7">
    <source>
        <dbReference type="Pfam" id="PF04138"/>
    </source>
</evidence>
<feature type="transmembrane region" description="Helical" evidence="6">
    <location>
        <begin position="98"/>
        <end position="117"/>
    </location>
</feature>
<feature type="transmembrane region" description="Helical" evidence="6">
    <location>
        <begin position="57"/>
        <end position="77"/>
    </location>
</feature>
<dbReference type="eggNOG" id="COG2246">
    <property type="taxonomic scope" value="Bacteria"/>
</dbReference>